<dbReference type="OrthoDB" id="3232711at2759"/>
<accession>A0A0D0BWR9</accession>
<protein>
    <submittedName>
        <fullName evidence="1">Uncharacterized protein</fullName>
    </submittedName>
</protein>
<evidence type="ECO:0000313" key="2">
    <source>
        <dbReference type="Proteomes" id="UP000053593"/>
    </source>
</evidence>
<evidence type="ECO:0000313" key="1">
    <source>
        <dbReference type="EMBL" id="KIK49962.1"/>
    </source>
</evidence>
<dbReference type="EMBL" id="KN834949">
    <property type="protein sequence ID" value="KIK49962.1"/>
    <property type="molecule type" value="Genomic_DNA"/>
</dbReference>
<gene>
    <name evidence="1" type="ORF">GYMLUDRAFT_183314</name>
</gene>
<dbReference type="Proteomes" id="UP000053593">
    <property type="component" value="Unassembled WGS sequence"/>
</dbReference>
<dbReference type="AlphaFoldDB" id="A0A0D0BWR9"/>
<proteinExistence type="predicted"/>
<name>A0A0D0BWR9_9AGAR</name>
<dbReference type="HOGENOM" id="CLU_1067717_0_0_1"/>
<sequence length="261" mass="29861">RIGHVCDSQKLHMPFASSLLTDVPDFESLKVNPHKIPLLLPSSLDNIFRAQIPHLCKIEAEIREAQCSESLSKLRGQLRARQVAYVHTSQIATGQKYITSCRELQQTIELRIKLLRTQYKNAHKCFLILRGPGVWQETFQELKGTNIRSVGERALSAEEKEMLRMAQLQAGVTQEEIDIMLNDDISNMPTVPLNPVLALGESKRTLSWIWYTVSGSEINNKSVNASLRVEWCKARARAQRSREELQLVEEEMRRVLEFTSH</sequence>
<organism evidence="1 2">
    <name type="scientific">Collybiopsis luxurians FD-317 M1</name>
    <dbReference type="NCBI Taxonomy" id="944289"/>
    <lineage>
        <taxon>Eukaryota</taxon>
        <taxon>Fungi</taxon>
        <taxon>Dikarya</taxon>
        <taxon>Basidiomycota</taxon>
        <taxon>Agaricomycotina</taxon>
        <taxon>Agaricomycetes</taxon>
        <taxon>Agaricomycetidae</taxon>
        <taxon>Agaricales</taxon>
        <taxon>Marasmiineae</taxon>
        <taxon>Omphalotaceae</taxon>
        <taxon>Collybiopsis</taxon>
        <taxon>Collybiopsis luxurians</taxon>
    </lineage>
</organism>
<feature type="non-terminal residue" evidence="1">
    <location>
        <position position="1"/>
    </location>
</feature>
<reference evidence="1 2" key="1">
    <citation type="submission" date="2014-04" db="EMBL/GenBank/DDBJ databases">
        <title>Evolutionary Origins and Diversification of the Mycorrhizal Mutualists.</title>
        <authorList>
            <consortium name="DOE Joint Genome Institute"/>
            <consortium name="Mycorrhizal Genomics Consortium"/>
            <person name="Kohler A."/>
            <person name="Kuo A."/>
            <person name="Nagy L.G."/>
            <person name="Floudas D."/>
            <person name="Copeland A."/>
            <person name="Barry K.W."/>
            <person name="Cichocki N."/>
            <person name="Veneault-Fourrey C."/>
            <person name="LaButti K."/>
            <person name="Lindquist E.A."/>
            <person name="Lipzen A."/>
            <person name="Lundell T."/>
            <person name="Morin E."/>
            <person name="Murat C."/>
            <person name="Riley R."/>
            <person name="Ohm R."/>
            <person name="Sun H."/>
            <person name="Tunlid A."/>
            <person name="Henrissat B."/>
            <person name="Grigoriev I.V."/>
            <person name="Hibbett D.S."/>
            <person name="Martin F."/>
        </authorList>
    </citation>
    <scope>NUCLEOTIDE SEQUENCE [LARGE SCALE GENOMIC DNA]</scope>
    <source>
        <strain evidence="1 2">FD-317 M1</strain>
    </source>
</reference>
<keyword evidence="2" id="KW-1185">Reference proteome</keyword>